<evidence type="ECO:0000313" key="2">
    <source>
        <dbReference type="EMBL" id="KAJ7391570.1"/>
    </source>
</evidence>
<comment type="caution">
    <text evidence="2">The sequence shown here is derived from an EMBL/GenBank/DDBJ whole genome shotgun (WGS) entry which is preliminary data.</text>
</comment>
<proteinExistence type="predicted"/>
<reference evidence="2" key="1">
    <citation type="submission" date="2023-01" db="EMBL/GenBank/DDBJ databases">
        <title>Genome assembly of the deep-sea coral Lophelia pertusa.</title>
        <authorList>
            <person name="Herrera S."/>
            <person name="Cordes E."/>
        </authorList>
    </citation>
    <scope>NUCLEOTIDE SEQUENCE</scope>
    <source>
        <strain evidence="2">USNM1676648</strain>
        <tissue evidence="2">Polyp</tissue>
    </source>
</reference>
<evidence type="ECO:0000313" key="3">
    <source>
        <dbReference type="Proteomes" id="UP001163046"/>
    </source>
</evidence>
<name>A0A9X0A1Z5_9CNID</name>
<protein>
    <submittedName>
        <fullName evidence="2">Uncharacterized protein</fullName>
    </submittedName>
</protein>
<dbReference type="EMBL" id="MU825405">
    <property type="protein sequence ID" value="KAJ7391570.1"/>
    <property type="molecule type" value="Genomic_DNA"/>
</dbReference>
<gene>
    <name evidence="2" type="ORF">OS493_017266</name>
</gene>
<feature type="compositionally biased region" description="Polar residues" evidence="1">
    <location>
        <begin position="35"/>
        <end position="44"/>
    </location>
</feature>
<dbReference type="Proteomes" id="UP001163046">
    <property type="component" value="Unassembled WGS sequence"/>
</dbReference>
<feature type="compositionally biased region" description="Acidic residues" evidence="1">
    <location>
        <begin position="22"/>
        <end position="31"/>
    </location>
</feature>
<keyword evidence="3" id="KW-1185">Reference proteome</keyword>
<evidence type="ECO:0000256" key="1">
    <source>
        <dbReference type="SAM" id="MobiDB-lite"/>
    </source>
</evidence>
<feature type="region of interest" description="Disordered" evidence="1">
    <location>
        <begin position="147"/>
        <end position="174"/>
    </location>
</feature>
<dbReference type="AlphaFoldDB" id="A0A9X0A1Z5"/>
<feature type="region of interest" description="Disordered" evidence="1">
    <location>
        <begin position="22"/>
        <end position="44"/>
    </location>
</feature>
<accession>A0A9X0A1Z5</accession>
<sequence>MGAMNTQKCLGLTVNVYVNDVDEDNSSDEKDETPATASADNATQDANDCNLDEEILLYTEFEKLKGCTYHEHFQTVLKSCKLMLQAGEDIKTGDRLDWDEQILEKFIPNMKSINTRQNVDIFHIVIFPCPERILQCMKFVPKTLKKGGSTCEMGDIHTTKPSKKDQGKIRPDSPMQFRSMPFKLSYIRIKSVAFSMSPKEGRTCSLDRVNTKGEKRRWIFTNP</sequence>
<feature type="compositionally biased region" description="Basic and acidic residues" evidence="1">
    <location>
        <begin position="154"/>
        <end position="171"/>
    </location>
</feature>
<organism evidence="2 3">
    <name type="scientific">Desmophyllum pertusum</name>
    <dbReference type="NCBI Taxonomy" id="174260"/>
    <lineage>
        <taxon>Eukaryota</taxon>
        <taxon>Metazoa</taxon>
        <taxon>Cnidaria</taxon>
        <taxon>Anthozoa</taxon>
        <taxon>Hexacorallia</taxon>
        <taxon>Scleractinia</taxon>
        <taxon>Caryophylliina</taxon>
        <taxon>Caryophylliidae</taxon>
        <taxon>Desmophyllum</taxon>
    </lineage>
</organism>